<dbReference type="Pfam" id="PF14559">
    <property type="entry name" value="TPR_19"/>
    <property type="match status" value="1"/>
</dbReference>
<reference evidence="3 4" key="1">
    <citation type="submission" date="2017-07" db="EMBL/GenBank/DDBJ databases">
        <title>Flavobacterium cyanobacteriorum sp. nov., isolated from cyanobacterial aggregates in a eutrophic lake.</title>
        <authorList>
            <person name="Cai H."/>
        </authorList>
    </citation>
    <scope>NUCLEOTIDE SEQUENCE [LARGE SCALE GENOMIC DNA]</scope>
    <source>
        <strain evidence="3 4">TH021</strain>
    </source>
</reference>
<dbReference type="Gene3D" id="1.25.40.10">
    <property type="entry name" value="Tetratricopeptide repeat domain"/>
    <property type="match status" value="2"/>
</dbReference>
<evidence type="ECO:0000256" key="1">
    <source>
        <dbReference type="PROSITE-ProRule" id="PRU00339"/>
    </source>
</evidence>
<feature type="repeat" description="TPR" evidence="1">
    <location>
        <begin position="71"/>
        <end position="104"/>
    </location>
</feature>
<dbReference type="AlphaFoldDB" id="A0A255YX83"/>
<sequence length="452" mass="52393">MKLKTLFYSLLLSGFLGPAVSYAQQEPDEMALATDEFENNFYEALKQKGIENYDKAIQSLQKCLAKQPSNPVVFNELGKNYLAMKNYPEAEKAFLKATELDPKNRWYWAGLYDVYYATQDFNRSIPVVQKLTEWRKEYYQEDLVSLYMHTRQYDKALALINELEQTVGQSEKREVYKLQILSEDKYKKPQKEALEAAIKKNPKEESNYLQLIYLYSETNQEAKAEEVAKLLEKEIPASDWAQVSLFKFHLNNNEGEKAVASMYKILGSAKIDRKIKHRVLNEFLIYSSTTTKYDADLEKAVGYFEDEKAINVPKEVGKFFFNKRNFAKAAAYFAKGLSTKEDDIETVELLLYSYAEDLQIENLYKVAAEYLEIYPTHARLYYFAGLASNNLKQHNKAKEYLENGLDFVVDDTELESNINRQLGEAYKGLGDDKKKQAYFEKADKLIKAKSNK</sequence>
<dbReference type="SMART" id="SM00028">
    <property type="entry name" value="TPR"/>
    <property type="match status" value="4"/>
</dbReference>
<dbReference type="PANTHER" id="PTHR12558:SF13">
    <property type="entry name" value="CELL DIVISION CYCLE PROTEIN 27 HOMOLOG"/>
    <property type="match status" value="1"/>
</dbReference>
<dbReference type="Proteomes" id="UP000216605">
    <property type="component" value="Unassembled WGS sequence"/>
</dbReference>
<gene>
    <name evidence="3" type="ORF">CHU92_12850</name>
</gene>
<name>A0A255YX83_9FLAO</name>
<feature type="chain" id="PRO_5013395914" evidence="2">
    <location>
        <begin position="24"/>
        <end position="452"/>
    </location>
</feature>
<dbReference type="RefSeq" id="WP_094416193.1">
    <property type="nucleotide sequence ID" value="NZ_NOXV01000299.1"/>
</dbReference>
<dbReference type="PROSITE" id="PS50005">
    <property type="entry name" value="TPR"/>
    <property type="match status" value="1"/>
</dbReference>
<dbReference type="InterPro" id="IPR019734">
    <property type="entry name" value="TPR_rpt"/>
</dbReference>
<evidence type="ECO:0000313" key="3">
    <source>
        <dbReference type="EMBL" id="OYQ33275.1"/>
    </source>
</evidence>
<accession>A0A255YX83</accession>
<evidence type="ECO:0000313" key="4">
    <source>
        <dbReference type="Proteomes" id="UP000216605"/>
    </source>
</evidence>
<proteinExistence type="predicted"/>
<keyword evidence="2" id="KW-0732">Signal</keyword>
<keyword evidence="1" id="KW-0802">TPR repeat</keyword>
<dbReference type="Pfam" id="PF13181">
    <property type="entry name" value="TPR_8"/>
    <property type="match status" value="2"/>
</dbReference>
<evidence type="ECO:0000256" key="2">
    <source>
        <dbReference type="SAM" id="SignalP"/>
    </source>
</evidence>
<dbReference type="SUPFAM" id="SSF48452">
    <property type="entry name" value="TPR-like"/>
    <property type="match status" value="2"/>
</dbReference>
<dbReference type="OrthoDB" id="1465784at2"/>
<dbReference type="InterPro" id="IPR011990">
    <property type="entry name" value="TPR-like_helical_dom_sf"/>
</dbReference>
<organism evidence="3 4">
    <name type="scientific">Flavobacterium cyanobacteriorum</name>
    <dbReference type="NCBI Taxonomy" id="2022802"/>
    <lineage>
        <taxon>Bacteria</taxon>
        <taxon>Pseudomonadati</taxon>
        <taxon>Bacteroidota</taxon>
        <taxon>Flavobacteriia</taxon>
        <taxon>Flavobacteriales</taxon>
        <taxon>Flavobacteriaceae</taxon>
        <taxon>Flavobacterium</taxon>
    </lineage>
</organism>
<dbReference type="PANTHER" id="PTHR12558">
    <property type="entry name" value="CELL DIVISION CYCLE 16,23,27"/>
    <property type="match status" value="1"/>
</dbReference>
<keyword evidence="4" id="KW-1185">Reference proteome</keyword>
<dbReference type="EMBL" id="NOXV01000299">
    <property type="protein sequence ID" value="OYQ33275.1"/>
    <property type="molecule type" value="Genomic_DNA"/>
</dbReference>
<feature type="signal peptide" evidence="2">
    <location>
        <begin position="1"/>
        <end position="23"/>
    </location>
</feature>
<comment type="caution">
    <text evidence="3">The sequence shown here is derived from an EMBL/GenBank/DDBJ whole genome shotgun (WGS) entry which is preliminary data.</text>
</comment>
<protein>
    <submittedName>
        <fullName evidence="3">Cytochrome C biosynthesis protein</fullName>
    </submittedName>
</protein>